<keyword evidence="1" id="KW-0472">Membrane</keyword>
<sequence length="61" mass="6369">MGPIIRIALRYGVGGIIGYEVGSQLASDPDVVAVTTVAATAAVGFVTEGFYLLAKRLGWRT</sequence>
<dbReference type="EMBL" id="JENY01000023">
    <property type="protein sequence ID" value="EXL04015.1"/>
    <property type="molecule type" value="Genomic_DNA"/>
</dbReference>
<dbReference type="AlphaFoldDB" id="A0A011V6D1"/>
<dbReference type="HOGENOM" id="CLU_205105_0_0_5"/>
<name>A0A011V6D1_9HYPH</name>
<dbReference type="PATRIC" id="fig|69279.3.peg.3362"/>
<evidence type="ECO:0000313" key="2">
    <source>
        <dbReference type="EMBL" id="EXL04015.1"/>
    </source>
</evidence>
<dbReference type="STRING" id="69279.BG36_11355"/>
<proteinExistence type="predicted"/>
<keyword evidence="1" id="KW-1133">Transmembrane helix</keyword>
<comment type="caution">
    <text evidence="2">The sequence shown here is derived from an EMBL/GenBank/DDBJ whole genome shotgun (WGS) entry which is preliminary data.</text>
</comment>
<accession>A0A011V6D1</accession>
<dbReference type="Proteomes" id="UP000019849">
    <property type="component" value="Unassembled WGS sequence"/>
</dbReference>
<keyword evidence="1" id="KW-0812">Transmembrane</keyword>
<protein>
    <submittedName>
        <fullName evidence="2">Uncharacterized protein</fullName>
    </submittedName>
</protein>
<reference evidence="2 3" key="1">
    <citation type="submission" date="2014-02" db="EMBL/GenBank/DDBJ databases">
        <title>Aquamicrobium defluvii Genome sequencing.</title>
        <authorList>
            <person name="Wang X."/>
        </authorList>
    </citation>
    <scope>NUCLEOTIDE SEQUENCE [LARGE SCALE GENOMIC DNA]</scope>
    <source>
        <strain evidence="2 3">W13Z1</strain>
    </source>
</reference>
<evidence type="ECO:0000313" key="3">
    <source>
        <dbReference type="Proteomes" id="UP000019849"/>
    </source>
</evidence>
<feature type="transmembrane region" description="Helical" evidence="1">
    <location>
        <begin position="31"/>
        <end position="54"/>
    </location>
</feature>
<gene>
    <name evidence="2" type="ORF">BG36_11355</name>
</gene>
<organism evidence="2 3">
    <name type="scientific">Aquamicrobium defluvii</name>
    <dbReference type="NCBI Taxonomy" id="69279"/>
    <lineage>
        <taxon>Bacteria</taxon>
        <taxon>Pseudomonadati</taxon>
        <taxon>Pseudomonadota</taxon>
        <taxon>Alphaproteobacteria</taxon>
        <taxon>Hyphomicrobiales</taxon>
        <taxon>Phyllobacteriaceae</taxon>
        <taxon>Aquamicrobium</taxon>
    </lineage>
</organism>
<evidence type="ECO:0000256" key="1">
    <source>
        <dbReference type="SAM" id="Phobius"/>
    </source>
</evidence>